<evidence type="ECO:0000313" key="5">
    <source>
        <dbReference type="Proteomes" id="UP001055804"/>
    </source>
</evidence>
<evidence type="ECO:0000313" key="4">
    <source>
        <dbReference type="EMBL" id="MCP1337421.1"/>
    </source>
</evidence>
<proteinExistence type="predicted"/>
<organism evidence="4 5">
    <name type="scientific">Futiania mangrovi</name>
    <dbReference type="NCBI Taxonomy" id="2959716"/>
    <lineage>
        <taxon>Bacteria</taxon>
        <taxon>Pseudomonadati</taxon>
        <taxon>Pseudomonadota</taxon>
        <taxon>Alphaproteobacteria</taxon>
        <taxon>Futianiales</taxon>
        <taxon>Futianiaceae</taxon>
        <taxon>Futiania</taxon>
    </lineage>
</organism>
<dbReference type="Pfam" id="PF00583">
    <property type="entry name" value="Acetyltransf_1"/>
    <property type="match status" value="1"/>
</dbReference>
<keyword evidence="2 4" id="KW-0012">Acyltransferase</keyword>
<dbReference type="CDD" id="cd04301">
    <property type="entry name" value="NAT_SF"/>
    <property type="match status" value="1"/>
</dbReference>
<dbReference type="GO" id="GO:0016747">
    <property type="term" value="F:acyltransferase activity, transferring groups other than amino-acyl groups"/>
    <property type="evidence" value="ECO:0007669"/>
    <property type="project" value="InterPro"/>
</dbReference>
<comment type="caution">
    <text evidence="4">The sequence shown here is derived from an EMBL/GenBank/DDBJ whole genome shotgun (WGS) entry which is preliminary data.</text>
</comment>
<evidence type="ECO:0000259" key="3">
    <source>
        <dbReference type="PROSITE" id="PS51186"/>
    </source>
</evidence>
<name>A0A9J6PDF3_9PROT</name>
<dbReference type="InterPro" id="IPR016181">
    <property type="entry name" value="Acyl_CoA_acyltransferase"/>
</dbReference>
<dbReference type="PANTHER" id="PTHR43877">
    <property type="entry name" value="AMINOALKYLPHOSPHONATE N-ACETYLTRANSFERASE-RELATED-RELATED"/>
    <property type="match status" value="1"/>
</dbReference>
<protein>
    <submittedName>
        <fullName evidence="4">GNAT family N-acetyltransferase</fullName>
        <ecNumber evidence="4">2.3.1.-</ecNumber>
    </submittedName>
</protein>
<dbReference type="Gene3D" id="3.40.630.30">
    <property type="match status" value="1"/>
</dbReference>
<gene>
    <name evidence="4" type="ORF">NJQ99_13445</name>
</gene>
<dbReference type="AlphaFoldDB" id="A0A9J6PDF3"/>
<accession>A0A9J6PDF3</accession>
<dbReference type="PIRSF" id="PIRSF028520">
    <property type="entry name" value="UCP028520"/>
    <property type="match status" value="1"/>
</dbReference>
<dbReference type="EC" id="2.3.1.-" evidence="4"/>
<keyword evidence="5" id="KW-1185">Reference proteome</keyword>
<dbReference type="PROSITE" id="PS51186">
    <property type="entry name" value="GNAT"/>
    <property type="match status" value="1"/>
</dbReference>
<dbReference type="RefSeq" id="WP_269333387.1">
    <property type="nucleotide sequence ID" value="NZ_JAMZFT010000003.1"/>
</dbReference>
<sequence length="165" mass="17780">MAAPAIREIGEGDLDGLLALNNAFEAETSRLDTGSLRALVATAAFARMIGAPGQPPDALLIGLDEHADYDSVNYGWFRAREPHFLYIDRIVTAPHARGQGLARALYEAFFAWGRANGHHLATCEVNLVPPNPKSDAFHAALGFAEVGRATIKNGARTVRYLARAL</sequence>
<dbReference type="Proteomes" id="UP001055804">
    <property type="component" value="Unassembled WGS sequence"/>
</dbReference>
<dbReference type="InterPro" id="IPR050832">
    <property type="entry name" value="Bact_Acetyltransf"/>
</dbReference>
<dbReference type="SUPFAM" id="SSF55729">
    <property type="entry name" value="Acyl-CoA N-acyltransferases (Nat)"/>
    <property type="match status" value="1"/>
</dbReference>
<keyword evidence="1 4" id="KW-0808">Transferase</keyword>
<dbReference type="PANTHER" id="PTHR43877:SF2">
    <property type="entry name" value="AMINOALKYLPHOSPHONATE N-ACETYLTRANSFERASE-RELATED"/>
    <property type="match status" value="1"/>
</dbReference>
<feature type="domain" description="N-acetyltransferase" evidence="3">
    <location>
        <begin position="4"/>
        <end position="165"/>
    </location>
</feature>
<evidence type="ECO:0000256" key="2">
    <source>
        <dbReference type="ARBA" id="ARBA00023315"/>
    </source>
</evidence>
<dbReference type="InterPro" id="IPR000182">
    <property type="entry name" value="GNAT_dom"/>
</dbReference>
<reference evidence="4" key="1">
    <citation type="submission" date="2022-06" db="EMBL/GenBank/DDBJ databases">
        <title>Isolation and Genomics of Futiania mangrovii gen. nov., sp. nov., a Rare and Metabolically-versatile member in the Class Alphaproteobacteria.</title>
        <authorList>
            <person name="Liu L."/>
            <person name="Huang W.-C."/>
            <person name="Pan J."/>
            <person name="Li J."/>
            <person name="Huang Y."/>
            <person name="Du H."/>
            <person name="Liu Y."/>
            <person name="Li M."/>
        </authorList>
    </citation>
    <scope>NUCLEOTIDE SEQUENCE</scope>
    <source>
        <strain evidence="4">FT118</strain>
    </source>
</reference>
<evidence type="ECO:0000256" key="1">
    <source>
        <dbReference type="ARBA" id="ARBA00022679"/>
    </source>
</evidence>
<dbReference type="EMBL" id="JAMZFT010000003">
    <property type="protein sequence ID" value="MCP1337421.1"/>
    <property type="molecule type" value="Genomic_DNA"/>
</dbReference>
<dbReference type="InterPro" id="IPR016890">
    <property type="entry name" value="UCP028520"/>
</dbReference>